<evidence type="ECO:0000313" key="2">
    <source>
        <dbReference type="EMBL" id="KAF7808071.1"/>
    </source>
</evidence>
<keyword evidence="1" id="KW-0472">Membrane</keyword>
<sequence>MEAHIPTNILHGRIFDEHKNISLYTWLRIIAIIIATVEAAVIVLLMEKEEEDFGGGHDIWSYVV</sequence>
<keyword evidence="3" id="KW-1185">Reference proteome</keyword>
<dbReference type="AlphaFoldDB" id="A0A834W6W7"/>
<feature type="transmembrane region" description="Helical" evidence="1">
    <location>
        <begin position="26"/>
        <end position="46"/>
    </location>
</feature>
<dbReference type="Proteomes" id="UP000634136">
    <property type="component" value="Unassembled WGS sequence"/>
</dbReference>
<comment type="caution">
    <text evidence="2">The sequence shown here is derived from an EMBL/GenBank/DDBJ whole genome shotgun (WGS) entry which is preliminary data.</text>
</comment>
<organism evidence="2 3">
    <name type="scientific">Senna tora</name>
    <dbReference type="NCBI Taxonomy" id="362788"/>
    <lineage>
        <taxon>Eukaryota</taxon>
        <taxon>Viridiplantae</taxon>
        <taxon>Streptophyta</taxon>
        <taxon>Embryophyta</taxon>
        <taxon>Tracheophyta</taxon>
        <taxon>Spermatophyta</taxon>
        <taxon>Magnoliopsida</taxon>
        <taxon>eudicotyledons</taxon>
        <taxon>Gunneridae</taxon>
        <taxon>Pentapetalae</taxon>
        <taxon>rosids</taxon>
        <taxon>fabids</taxon>
        <taxon>Fabales</taxon>
        <taxon>Fabaceae</taxon>
        <taxon>Caesalpinioideae</taxon>
        <taxon>Cassia clade</taxon>
        <taxon>Senna</taxon>
    </lineage>
</organism>
<keyword evidence="1" id="KW-1133">Transmembrane helix</keyword>
<gene>
    <name evidence="2" type="ORF">G2W53_040232</name>
</gene>
<protein>
    <submittedName>
        <fullName evidence="2">Uncharacterized protein</fullName>
    </submittedName>
</protein>
<evidence type="ECO:0000313" key="3">
    <source>
        <dbReference type="Proteomes" id="UP000634136"/>
    </source>
</evidence>
<proteinExistence type="predicted"/>
<evidence type="ECO:0000256" key="1">
    <source>
        <dbReference type="SAM" id="Phobius"/>
    </source>
</evidence>
<dbReference type="EMBL" id="JAAIUW010000012">
    <property type="protein sequence ID" value="KAF7808071.1"/>
    <property type="molecule type" value="Genomic_DNA"/>
</dbReference>
<keyword evidence="1" id="KW-0812">Transmembrane</keyword>
<accession>A0A834W6W7</accession>
<name>A0A834W6W7_9FABA</name>
<reference evidence="2" key="1">
    <citation type="submission" date="2020-09" db="EMBL/GenBank/DDBJ databases">
        <title>Genome-Enabled Discovery of Anthraquinone Biosynthesis in Senna tora.</title>
        <authorList>
            <person name="Kang S.-H."/>
            <person name="Pandey R.P."/>
            <person name="Lee C.-M."/>
            <person name="Sim J.-S."/>
            <person name="Jeong J.-T."/>
            <person name="Choi B.-S."/>
            <person name="Jung M."/>
            <person name="Ginzburg D."/>
            <person name="Zhao K."/>
            <person name="Won S.Y."/>
            <person name="Oh T.-J."/>
            <person name="Yu Y."/>
            <person name="Kim N.-H."/>
            <person name="Lee O.R."/>
            <person name="Lee T.-H."/>
            <person name="Bashyal P."/>
            <person name="Kim T.-S."/>
            <person name="Lee W.-H."/>
            <person name="Kawkins C."/>
            <person name="Kim C.-K."/>
            <person name="Kim J.S."/>
            <person name="Ahn B.O."/>
            <person name="Rhee S.Y."/>
            <person name="Sohng J.K."/>
        </authorList>
    </citation>
    <scope>NUCLEOTIDE SEQUENCE</scope>
    <source>
        <tissue evidence="2">Leaf</tissue>
    </source>
</reference>